<dbReference type="GO" id="GO:0005125">
    <property type="term" value="F:cytokine activity"/>
    <property type="evidence" value="ECO:0007669"/>
    <property type="project" value="UniProtKB-KW"/>
</dbReference>
<evidence type="ECO:0000256" key="13">
    <source>
        <dbReference type="SAM" id="MobiDB-lite"/>
    </source>
</evidence>
<feature type="domain" description="PDZ" evidence="14">
    <location>
        <begin position="326"/>
        <end position="412"/>
    </location>
</feature>
<keyword evidence="3 12" id="KW-0145">Chemotaxis</keyword>
<dbReference type="GO" id="GO:0042609">
    <property type="term" value="F:CD4 receptor binding"/>
    <property type="evidence" value="ECO:0007669"/>
    <property type="project" value="TreeGrafter"/>
</dbReference>
<dbReference type="CDD" id="cd06760">
    <property type="entry name" value="PDZ4_PDZD2-PDZ2_hPro-IL-16-like"/>
    <property type="match status" value="1"/>
</dbReference>
<dbReference type="InterPro" id="IPR036034">
    <property type="entry name" value="PDZ_sf"/>
</dbReference>
<keyword evidence="5 12" id="KW-0964">Secreted</keyword>
<feature type="region of interest" description="Disordered" evidence="13">
    <location>
        <begin position="1034"/>
        <end position="1073"/>
    </location>
</feature>
<feature type="domain" description="PDZ" evidence="14">
    <location>
        <begin position="1221"/>
        <end position="1293"/>
    </location>
</feature>
<evidence type="ECO:0000256" key="7">
    <source>
        <dbReference type="ARBA" id="ARBA00022737"/>
    </source>
</evidence>
<dbReference type="RefSeq" id="XP_033776084.1">
    <property type="nucleotide sequence ID" value="XM_033920193.1"/>
</dbReference>
<dbReference type="PANTHER" id="PTHR48484">
    <property type="entry name" value="PRO-INTERLEUKIN-16"/>
    <property type="match status" value="1"/>
</dbReference>
<feature type="compositionally biased region" description="Polar residues" evidence="13">
    <location>
        <begin position="899"/>
        <end position="913"/>
    </location>
</feature>
<dbReference type="Pfam" id="PF00595">
    <property type="entry name" value="PDZ"/>
    <property type="match status" value="4"/>
</dbReference>
<keyword evidence="15" id="KW-1185">Reference proteome</keyword>
<dbReference type="InterPro" id="IPR055287">
    <property type="entry name" value="IL-16-like"/>
</dbReference>
<dbReference type="InterPro" id="IPR020450">
    <property type="entry name" value="IL-16"/>
</dbReference>
<evidence type="ECO:0000313" key="18">
    <source>
        <dbReference type="RefSeq" id="XP_033776084.1"/>
    </source>
</evidence>
<evidence type="ECO:0000256" key="12">
    <source>
        <dbReference type="RuleBase" id="RU363135"/>
    </source>
</evidence>
<feature type="domain" description="PDZ" evidence="14">
    <location>
        <begin position="465"/>
        <end position="535"/>
    </location>
</feature>
<dbReference type="SMART" id="SM00228">
    <property type="entry name" value="PDZ"/>
    <property type="match status" value="5"/>
</dbReference>
<dbReference type="GO" id="GO:0005634">
    <property type="term" value="C:nucleus"/>
    <property type="evidence" value="ECO:0007669"/>
    <property type="project" value="UniProtKB-SubCell"/>
</dbReference>
<dbReference type="FunFam" id="2.30.42.10:FF:000127">
    <property type="entry name" value="Pro-interleukin-16"/>
    <property type="match status" value="1"/>
</dbReference>
<dbReference type="RefSeq" id="XP_033776083.1">
    <property type="nucleotide sequence ID" value="XM_033920192.1"/>
</dbReference>
<organism evidence="15 16">
    <name type="scientific">Geotrypetes seraphini</name>
    <name type="common">Gaboon caecilian</name>
    <name type="synonym">Caecilia seraphini</name>
    <dbReference type="NCBI Taxonomy" id="260995"/>
    <lineage>
        <taxon>Eukaryota</taxon>
        <taxon>Metazoa</taxon>
        <taxon>Chordata</taxon>
        <taxon>Craniata</taxon>
        <taxon>Vertebrata</taxon>
        <taxon>Euteleostomi</taxon>
        <taxon>Amphibia</taxon>
        <taxon>Gymnophiona</taxon>
        <taxon>Geotrypetes</taxon>
    </lineage>
</organism>
<name>A0A6P8NJD6_GEOSA</name>
<gene>
    <name evidence="12 16 17 18" type="primary">IL16</name>
</gene>
<evidence type="ECO:0000256" key="1">
    <source>
        <dbReference type="ARBA" id="ARBA00004123"/>
    </source>
</evidence>
<evidence type="ECO:0000256" key="8">
    <source>
        <dbReference type="ARBA" id="ARBA00023015"/>
    </source>
</evidence>
<dbReference type="PROSITE" id="PS50106">
    <property type="entry name" value="PDZ"/>
    <property type="match status" value="5"/>
</dbReference>
<evidence type="ECO:0000313" key="17">
    <source>
        <dbReference type="RefSeq" id="XP_033776083.1"/>
    </source>
</evidence>
<accession>A0A6P8NJD6</accession>
<evidence type="ECO:0000256" key="11">
    <source>
        <dbReference type="ARBA" id="ARBA00024706"/>
    </source>
</evidence>
<comment type="subunit">
    <text evidence="12">Homotetramer.</text>
</comment>
<comment type="subcellular location">
    <subcellularLocation>
        <location evidence="12">Cytoplasm</location>
    </subcellularLocation>
    <subcellularLocation>
        <location evidence="1 12">Nucleus</location>
    </subcellularLocation>
    <subcellularLocation>
        <location evidence="12">Secreted</location>
    </subcellularLocation>
</comment>
<evidence type="ECO:0000256" key="9">
    <source>
        <dbReference type="ARBA" id="ARBA00023163"/>
    </source>
</evidence>
<dbReference type="FunFam" id="2.30.42.10:FF:000102">
    <property type="entry name" value="Putative pro-interleukin-16"/>
    <property type="match status" value="1"/>
</dbReference>
<dbReference type="CTD" id="3603"/>
<reference evidence="16 17" key="1">
    <citation type="submission" date="2025-04" db="UniProtKB">
        <authorList>
            <consortium name="RefSeq"/>
        </authorList>
    </citation>
    <scope>IDENTIFICATION</scope>
</reference>
<evidence type="ECO:0000313" key="16">
    <source>
        <dbReference type="RefSeq" id="XP_033776082.1"/>
    </source>
</evidence>
<evidence type="ECO:0000256" key="2">
    <source>
        <dbReference type="ARBA" id="ARBA00022490"/>
    </source>
</evidence>
<dbReference type="CDD" id="cd06763">
    <property type="entry name" value="PDZ7_PDZD2-PDZ4_hPro-IL-16-like"/>
    <property type="match status" value="1"/>
</dbReference>
<dbReference type="FunFam" id="2.30.42.10:FF:000122">
    <property type="entry name" value="Pro-interleukin-16"/>
    <property type="match status" value="1"/>
</dbReference>
<evidence type="ECO:0000256" key="5">
    <source>
        <dbReference type="ARBA" id="ARBA00022525"/>
    </source>
</evidence>
<feature type="domain" description="PDZ" evidence="14">
    <location>
        <begin position="1341"/>
        <end position="1426"/>
    </location>
</feature>
<keyword evidence="4 12" id="KW-0202">Cytokine</keyword>
<dbReference type="GO" id="GO:0005737">
    <property type="term" value="C:cytoplasm"/>
    <property type="evidence" value="ECO:0007669"/>
    <property type="project" value="UniProtKB-SubCell"/>
</dbReference>
<evidence type="ECO:0000259" key="14">
    <source>
        <dbReference type="PROSITE" id="PS50106"/>
    </source>
</evidence>
<protein>
    <recommendedName>
        <fullName evidence="12">Pro-interleukin-16</fullName>
    </recommendedName>
    <component>
        <recommendedName>
            <fullName evidence="12">Interleukin-16</fullName>
            <shortName evidence="12">IL-16</shortName>
        </recommendedName>
        <alternativeName>
            <fullName evidence="12">Lymphocyte chemoattractant factor</fullName>
            <shortName evidence="12">LCF</shortName>
        </alternativeName>
    </component>
</protein>
<evidence type="ECO:0000256" key="6">
    <source>
        <dbReference type="ARBA" id="ARBA00022553"/>
    </source>
</evidence>
<dbReference type="GeneID" id="117348278"/>
<feature type="region of interest" description="Disordered" evidence="13">
    <location>
        <begin position="1161"/>
        <end position="1188"/>
    </location>
</feature>
<dbReference type="SUPFAM" id="SSF50156">
    <property type="entry name" value="PDZ domain-like"/>
    <property type="match status" value="5"/>
</dbReference>
<feature type="region of interest" description="Disordered" evidence="13">
    <location>
        <begin position="1107"/>
        <end position="1147"/>
    </location>
</feature>
<feature type="compositionally biased region" description="Polar residues" evidence="13">
    <location>
        <begin position="1107"/>
        <end position="1120"/>
    </location>
</feature>
<dbReference type="PANTHER" id="PTHR48484:SF2">
    <property type="entry name" value="PRO-INTERLEUKIN-16"/>
    <property type="match status" value="1"/>
</dbReference>
<dbReference type="FunFam" id="2.30.42.10:FF:000147">
    <property type="entry name" value="Pro-interleukin-16"/>
    <property type="match status" value="1"/>
</dbReference>
<dbReference type="OrthoDB" id="42382at2759"/>
<dbReference type="KEGG" id="gsh:117348278"/>
<feature type="region of interest" description="Disordered" evidence="13">
    <location>
        <begin position="1"/>
        <end position="38"/>
    </location>
</feature>
<dbReference type="Proteomes" id="UP000515159">
    <property type="component" value="Chromosome 14"/>
</dbReference>
<feature type="compositionally biased region" description="Basic and acidic residues" evidence="13">
    <location>
        <begin position="710"/>
        <end position="719"/>
    </location>
</feature>
<evidence type="ECO:0000256" key="4">
    <source>
        <dbReference type="ARBA" id="ARBA00022514"/>
    </source>
</evidence>
<feature type="region of interest" description="Disordered" evidence="13">
    <location>
        <begin position="882"/>
        <end position="913"/>
    </location>
</feature>
<comment type="function">
    <text evidence="11 12">Interleukin-16 stimulates a migratory response in CD4+ lymphocytes, monocytes, and eosinophils. Primes CD4+ T-cells for IL-2 and IL-15 responsiveness. Also induces T-lymphocyte expression of interleukin 2 receptor. Ligand for CD4.</text>
</comment>
<evidence type="ECO:0000256" key="3">
    <source>
        <dbReference type="ARBA" id="ARBA00022500"/>
    </source>
</evidence>
<dbReference type="InterPro" id="IPR001478">
    <property type="entry name" value="PDZ"/>
</dbReference>
<dbReference type="GO" id="GO:0050930">
    <property type="term" value="P:induction of positive chemotaxis"/>
    <property type="evidence" value="ECO:0007669"/>
    <property type="project" value="InterPro"/>
</dbReference>
<feature type="region of interest" description="Disordered" evidence="13">
    <location>
        <begin position="698"/>
        <end position="719"/>
    </location>
</feature>
<evidence type="ECO:0000313" key="15">
    <source>
        <dbReference type="Proteomes" id="UP000515159"/>
    </source>
</evidence>
<proteinExistence type="predicted"/>
<feature type="compositionally biased region" description="Low complexity" evidence="13">
    <location>
        <begin position="1176"/>
        <end position="1188"/>
    </location>
</feature>
<dbReference type="GO" id="GO:0005615">
    <property type="term" value="C:extracellular space"/>
    <property type="evidence" value="ECO:0007669"/>
    <property type="project" value="UniProtKB-KW"/>
</dbReference>
<keyword evidence="10 12" id="KW-0539">Nucleus</keyword>
<dbReference type="CDD" id="cd06762">
    <property type="entry name" value="PDZ6_PDZD2-PDZ3_hPro-IL-16-like"/>
    <property type="match status" value="1"/>
</dbReference>
<feature type="compositionally biased region" description="Basic residues" evidence="13">
    <location>
        <begin position="698"/>
        <end position="709"/>
    </location>
</feature>
<keyword evidence="8" id="KW-0805">Transcription regulation</keyword>
<feature type="domain" description="PDZ" evidence="14">
    <location>
        <begin position="130"/>
        <end position="215"/>
    </location>
</feature>
<sequence>MSAKYYQEKKKGSLRPSSLKVDRQSSAGRKSQTSKKLRSISRSLMLCHAKNSDDGSSLEEYSDSTDYASDCAGEIAWRCPTVQLVLASGLEKKIPHPMMPSVTFQSKATPGGCSRNSRGKYSLKDNNIWRLCIPAGNEGLGIQISRNTNCTSFEKSFTISYLINGGAAHRDGRLALGDELLALNGQSLKELPSKEAESLVQSARGLVDLTVAVKDVSAAAFKDRTSKLEAQSPNAFHPKATCLRTRSNSTSVNPYWISEIGSPLAKKPTLCRDRQAHGLHGARKSLSQQLASSGGDVQAVSRPTRSLSTAQLMTVSSGSQASVISNVVLMKGQGKGLGFSIVGGKDSIYGPIGIYVKTIFPGGAAAADGRLQEGDEILELNGESMYGLTHYEALQKFKQAKKGLLMLTLRTGLSPPNSPLGYFPSQLSRSLSSSTCAMKENCSFTSENAAFLLSSAKPNDRILMEVSLNKEAGVGLGIGLCSIPYCRGIAGIFIHTLSPGSVAHMDGRLRYGDEIMEINEASVQNMSLNEVYAILSHCTPGPVQIIISRHPDPQVSEQQLKEAVAQATESSRFGKEQHQWSIEGIRRLDSCWHGRCESCAIRNAAALYRTPKAMTRSSSESGSNLRSSYSKAAPYQLSGLTSRVRSVDVPVTRQPDLLLSCSRNSLETHSPVGNEAGRLTQNLTIPDGDMAGIVVKKSKVSKPKPPPRKYFKEDSRDNEPCSVHVRAADTTSPEEQKLSTISIQETGNTLLKGNKTLVAYNTSVNLSTSRPPEESFTERVETTQQVTNSGSHIARAHRPLLRRQAKVDYSLDITAEDPWVRISDCIKSLFNPTMNDGSNHLTLESNIDTNEQTQNPACPAISVQRQKSEANVFLSKAYSSDDAASLKKGPPVAPKPNWYRQSLKSSKSGPTNTRILTGQCTGSSRKLDSDLPTSTQISPIKQKISSFETFSTSQALEKGSRRFAPKLSVSTAENWKCRKAPETIACLSEVTVKNESHDAKDIQHQSNLTPALGTKCPELPPSLQQNVLSILRRSSSTGDDLPSDSLHSQSDDRPVVKAPSQRARSFPLSTTQSTELMKTNTEQYSKIYSISNQVSFALMKSFLSLPQSPGVSHCNNSPWNTSVESSESFTEEETTPNPPPTEGQILDTGFSLNLSKLREYSVGPSDEGKEEDTREQSSSLSSGASGQSVIALLPPEELEKLIEEVKALDEDTLKQFDDIHVVILHKEEGTGLGFSLAGGVDLESKATTVHRVFPNGLASLEGTVQKGDEILSINGKSLKGATHKDALAILRQARHPKQAVVVIKKVKDDEEGLNISTDSTSSTVTDASTVSTNESTACTIALILEKTSAGLGFSLEGGKGSIHGDKPLTINKIFKGALSEHSALIRPGDELLQLHTTSLHGLTRFEAWNVVKSLPDGPIQAIVKRESLDSVAATPTDN</sequence>
<dbReference type="GO" id="GO:0030595">
    <property type="term" value="P:leukocyte chemotaxis"/>
    <property type="evidence" value="ECO:0007669"/>
    <property type="project" value="TreeGrafter"/>
</dbReference>
<dbReference type="Gene3D" id="2.30.42.10">
    <property type="match status" value="5"/>
</dbReference>
<evidence type="ECO:0000256" key="10">
    <source>
        <dbReference type="ARBA" id="ARBA00023242"/>
    </source>
</evidence>
<feature type="compositionally biased region" description="Basic and acidic residues" evidence="13">
    <location>
        <begin position="1"/>
        <end position="11"/>
    </location>
</feature>
<dbReference type="PRINTS" id="PR01931">
    <property type="entry name" value="INTRLEUKIN16"/>
</dbReference>
<keyword evidence="2 12" id="KW-0963">Cytoplasm</keyword>
<keyword evidence="6" id="KW-0597">Phosphoprotein</keyword>
<keyword evidence="9" id="KW-0804">Transcription</keyword>
<keyword evidence="7" id="KW-0677">Repeat</keyword>
<dbReference type="RefSeq" id="XP_033776082.1">
    <property type="nucleotide sequence ID" value="XM_033920191.1"/>
</dbReference>
<dbReference type="CDD" id="cd06759">
    <property type="entry name" value="PDZ3_PDZD2-PDZ1_hPro-IL-16-like"/>
    <property type="match status" value="1"/>
</dbReference>